<comment type="caution">
    <text evidence="2">The sequence shown here is derived from an EMBL/GenBank/DDBJ whole genome shotgun (WGS) entry which is preliminary data.</text>
</comment>
<reference evidence="2 3" key="1">
    <citation type="submission" date="2023-03" db="EMBL/GenBank/DDBJ databases">
        <title>Bacillus Genome Sequencing.</title>
        <authorList>
            <person name="Dunlap C."/>
        </authorList>
    </citation>
    <scope>NUCLEOTIDE SEQUENCE [LARGE SCALE GENOMIC DNA]</scope>
    <source>
        <strain evidence="2 3">NRS-1351</strain>
    </source>
</reference>
<dbReference type="InterPro" id="IPR013022">
    <property type="entry name" value="Xyl_isomerase-like_TIM-brl"/>
</dbReference>
<gene>
    <name evidence="2" type="ORF">P5G65_10935</name>
</gene>
<evidence type="ECO:0000313" key="2">
    <source>
        <dbReference type="EMBL" id="MEB4794413.1"/>
    </source>
</evidence>
<dbReference type="SUPFAM" id="SSF51658">
    <property type="entry name" value="Xylose isomerase-like"/>
    <property type="match status" value="1"/>
</dbReference>
<accession>A0ABU6D9L7</accession>
<name>A0ABU6D9L7_9BACL</name>
<organism evidence="2 3">
    <name type="scientific">Paenibacillus chondroitinus</name>
    <dbReference type="NCBI Taxonomy" id="59842"/>
    <lineage>
        <taxon>Bacteria</taxon>
        <taxon>Bacillati</taxon>
        <taxon>Bacillota</taxon>
        <taxon>Bacilli</taxon>
        <taxon>Bacillales</taxon>
        <taxon>Paenibacillaceae</taxon>
        <taxon>Paenibacillus</taxon>
    </lineage>
</organism>
<dbReference type="Gene3D" id="3.20.20.150">
    <property type="entry name" value="Divalent-metal-dependent TIM barrel enzymes"/>
    <property type="match status" value="1"/>
</dbReference>
<keyword evidence="3" id="KW-1185">Reference proteome</keyword>
<dbReference type="Proteomes" id="UP001355653">
    <property type="component" value="Unassembled WGS sequence"/>
</dbReference>
<protein>
    <submittedName>
        <fullName evidence="2">TIM barrel protein</fullName>
    </submittedName>
</protein>
<evidence type="ECO:0000259" key="1">
    <source>
        <dbReference type="Pfam" id="PF01261"/>
    </source>
</evidence>
<evidence type="ECO:0000313" key="3">
    <source>
        <dbReference type="Proteomes" id="UP001355653"/>
    </source>
</evidence>
<proteinExistence type="predicted"/>
<dbReference type="Pfam" id="PF01261">
    <property type="entry name" value="AP_endonuc_2"/>
    <property type="match status" value="1"/>
</dbReference>
<dbReference type="EMBL" id="JAROBY010000016">
    <property type="protein sequence ID" value="MEB4794413.1"/>
    <property type="molecule type" value="Genomic_DNA"/>
</dbReference>
<sequence>MMTVNSHLRLDIQQSWWAMSGLGTGETEWSMEQKFEKLAEAGFTGILGRLPQGEEADKWHRLLQEYGFSFGIQMVPFPRADEDIRVFLQAAKQFGARYINAQVLDQYTVGIEAISGLNGLIQQAEEVGIPFFVETHRGRVTQDLLRTAEYVEALPKLRLTNDLSHYIVGSAIGEEGVDPVTEGLFAKLLQRTSSIHARVSNGNQVQVDIGERGEHPMVQHFARWWREGMRHWAQTAAEGDFFPFVCELGPASYAMVREDGKEISNRWEQALVFKKIAEELWHAIHSN</sequence>
<feature type="domain" description="Xylose isomerase-like TIM barrel" evidence="1">
    <location>
        <begin position="35"/>
        <end position="168"/>
    </location>
</feature>
<dbReference type="RefSeq" id="WP_127449248.1">
    <property type="nucleotide sequence ID" value="NZ_JAROBY010000016.1"/>
</dbReference>
<dbReference type="InterPro" id="IPR036237">
    <property type="entry name" value="Xyl_isomerase-like_sf"/>
</dbReference>